<organism evidence="10 11">
    <name type="scientific">Listeria kieliensis</name>
    <dbReference type="NCBI Taxonomy" id="1621700"/>
    <lineage>
        <taxon>Bacteria</taxon>
        <taxon>Bacillati</taxon>
        <taxon>Bacillota</taxon>
        <taxon>Bacilli</taxon>
        <taxon>Bacillales</taxon>
        <taxon>Listeriaceae</taxon>
        <taxon>Listeria</taxon>
    </lineage>
</organism>
<evidence type="ECO:0000256" key="6">
    <source>
        <dbReference type="ARBA" id="ARBA00023136"/>
    </source>
</evidence>
<keyword evidence="4 7" id="KW-0812">Transmembrane</keyword>
<evidence type="ECO:0000256" key="1">
    <source>
        <dbReference type="ARBA" id="ARBA00004651"/>
    </source>
</evidence>
<evidence type="ECO:0000256" key="2">
    <source>
        <dbReference type="ARBA" id="ARBA00006683"/>
    </source>
</evidence>
<keyword evidence="11" id="KW-1185">Reference proteome</keyword>
<dbReference type="EMBL" id="LARY01000002">
    <property type="protein sequence ID" value="RDX00845.1"/>
    <property type="molecule type" value="Genomic_DNA"/>
</dbReference>
<dbReference type="InterPro" id="IPR050445">
    <property type="entry name" value="Bact_polysacc_biosynth/exp"/>
</dbReference>
<evidence type="ECO:0000256" key="3">
    <source>
        <dbReference type="ARBA" id="ARBA00022475"/>
    </source>
</evidence>
<evidence type="ECO:0000259" key="8">
    <source>
        <dbReference type="Pfam" id="PF02706"/>
    </source>
</evidence>
<evidence type="ECO:0000256" key="5">
    <source>
        <dbReference type="ARBA" id="ARBA00022989"/>
    </source>
</evidence>
<evidence type="ECO:0000259" key="9">
    <source>
        <dbReference type="Pfam" id="PF13807"/>
    </source>
</evidence>
<dbReference type="Pfam" id="PF13807">
    <property type="entry name" value="GNVR"/>
    <property type="match status" value="1"/>
</dbReference>
<dbReference type="PANTHER" id="PTHR32309">
    <property type="entry name" value="TYROSINE-PROTEIN KINASE"/>
    <property type="match status" value="1"/>
</dbReference>
<dbReference type="AlphaFoldDB" id="A0A3D8TPX5"/>
<evidence type="ECO:0008006" key="12">
    <source>
        <dbReference type="Google" id="ProtNLM"/>
    </source>
</evidence>
<comment type="caution">
    <text evidence="10">The sequence shown here is derived from an EMBL/GenBank/DDBJ whole genome shotgun (WGS) entry which is preliminary data.</text>
</comment>
<sequence>MEKNVTFVHLLKALSRNKWLIFLSTGITILLMIVYLTFVVKPVYSTTTQMLINQSKQTVAVSDPQNVQANLQLVNTYSTIIKSPRILSQVKENLGDKYSLEELIDAVEVKSDADSQVISIVVENGNLEEAVRIANQVALVSKKQIPKIMNIDNITVLSSASSSDHLEPIKPKKTWMLIFASFLGIFIGLFVTFVRTILDRTIKNVEDIHETMDVYLLGSISEMKK</sequence>
<feature type="transmembrane region" description="Helical" evidence="7">
    <location>
        <begin position="175"/>
        <end position="198"/>
    </location>
</feature>
<name>A0A3D8TPX5_9LIST</name>
<dbReference type="GO" id="GO:0004713">
    <property type="term" value="F:protein tyrosine kinase activity"/>
    <property type="evidence" value="ECO:0007669"/>
    <property type="project" value="TreeGrafter"/>
</dbReference>
<feature type="domain" description="Tyrosine-protein kinase G-rich" evidence="9">
    <location>
        <begin position="140"/>
        <end position="196"/>
    </location>
</feature>
<feature type="domain" description="Polysaccharide chain length determinant N-terminal" evidence="8">
    <location>
        <begin position="5"/>
        <end position="94"/>
    </location>
</feature>
<evidence type="ECO:0000313" key="11">
    <source>
        <dbReference type="Proteomes" id="UP000257055"/>
    </source>
</evidence>
<dbReference type="GO" id="GO:0005886">
    <property type="term" value="C:plasma membrane"/>
    <property type="evidence" value="ECO:0007669"/>
    <property type="project" value="UniProtKB-SubCell"/>
</dbReference>
<proteinExistence type="inferred from homology"/>
<dbReference type="RefSeq" id="WP_115753089.1">
    <property type="nucleotide sequence ID" value="NZ_LARY01000002.1"/>
</dbReference>
<keyword evidence="6 7" id="KW-0472">Membrane</keyword>
<reference evidence="11" key="1">
    <citation type="submission" date="2015-04" db="EMBL/GenBank/DDBJ databases">
        <authorList>
            <person name="Schardt J."/>
            <person name="Mueller-Herbst S."/>
            <person name="Scherer S."/>
            <person name="Huptas C."/>
        </authorList>
    </citation>
    <scope>NUCLEOTIDE SEQUENCE [LARGE SCALE GENOMIC DNA]</scope>
    <source>
        <strain evidence="11">Kiel-L1</strain>
    </source>
</reference>
<keyword evidence="5 7" id="KW-1133">Transmembrane helix</keyword>
<comment type="similarity">
    <text evidence="2">Belongs to the CpsC/CapA family.</text>
</comment>
<evidence type="ECO:0000256" key="4">
    <source>
        <dbReference type="ARBA" id="ARBA00022692"/>
    </source>
</evidence>
<protein>
    <recommendedName>
        <fullName evidence="12">Polysaccharide chain length determinant N-terminal domain-containing protein</fullName>
    </recommendedName>
</protein>
<evidence type="ECO:0000313" key="10">
    <source>
        <dbReference type="EMBL" id="RDX00845.1"/>
    </source>
</evidence>
<accession>A0A3D8TPX5</accession>
<dbReference type="InterPro" id="IPR003856">
    <property type="entry name" value="LPS_length_determ_N"/>
</dbReference>
<dbReference type="Pfam" id="PF02706">
    <property type="entry name" value="Wzz"/>
    <property type="match status" value="1"/>
</dbReference>
<dbReference type="InterPro" id="IPR032807">
    <property type="entry name" value="GNVR"/>
</dbReference>
<keyword evidence="3" id="KW-1003">Cell membrane</keyword>
<feature type="transmembrane region" description="Helical" evidence="7">
    <location>
        <begin position="20"/>
        <end position="40"/>
    </location>
</feature>
<dbReference type="Proteomes" id="UP000257055">
    <property type="component" value="Unassembled WGS sequence"/>
</dbReference>
<gene>
    <name evidence="10" type="ORF">UR08_07685</name>
</gene>
<comment type="subcellular location">
    <subcellularLocation>
        <location evidence="1">Cell membrane</location>
        <topology evidence="1">Multi-pass membrane protein</topology>
    </subcellularLocation>
</comment>
<dbReference type="PANTHER" id="PTHR32309:SF13">
    <property type="entry name" value="FERRIC ENTEROBACTIN TRANSPORT PROTEIN FEPE"/>
    <property type="match status" value="1"/>
</dbReference>
<evidence type="ECO:0000256" key="7">
    <source>
        <dbReference type="SAM" id="Phobius"/>
    </source>
</evidence>